<dbReference type="EMBL" id="PXOF01000004">
    <property type="protein sequence ID" value="RGP76460.1"/>
    <property type="molecule type" value="Genomic_DNA"/>
</dbReference>
<dbReference type="AlphaFoldDB" id="A0A395SVE5"/>
<dbReference type="Proteomes" id="UP000266152">
    <property type="component" value="Unassembled WGS sequence"/>
</dbReference>
<organism evidence="1 2">
    <name type="scientific">Fusarium sporotrichioides</name>
    <dbReference type="NCBI Taxonomy" id="5514"/>
    <lineage>
        <taxon>Eukaryota</taxon>
        <taxon>Fungi</taxon>
        <taxon>Dikarya</taxon>
        <taxon>Ascomycota</taxon>
        <taxon>Pezizomycotina</taxon>
        <taxon>Sordariomycetes</taxon>
        <taxon>Hypocreomycetidae</taxon>
        <taxon>Hypocreales</taxon>
        <taxon>Nectriaceae</taxon>
        <taxon>Fusarium</taxon>
    </lineage>
</organism>
<keyword evidence="2" id="KW-1185">Reference proteome</keyword>
<evidence type="ECO:0000313" key="2">
    <source>
        <dbReference type="Proteomes" id="UP000266152"/>
    </source>
</evidence>
<evidence type="ECO:0000313" key="1">
    <source>
        <dbReference type="EMBL" id="RGP76460.1"/>
    </source>
</evidence>
<sequence length="227" mass="26544">MTESQQKVLEKYSLQTFFLATRRNSSSKLVKAIKLKATPDYEQPTTLIAVEEVEIRRHNVHWIENKIRFVKHDFQLTSVYLAAILTMPLENLKGGWFKHQTGRTLNLYFGTIPSLVKRYISPVTKVPASYITADPSPHLGDLSRPSDNIDGRIRERDNYSAAEWPRLLPDHDDWDSPEHNDWDEVKQEVEVKRWVDDQLRYTEERRIQQQHVFLTQPSPEQSTDSSV</sequence>
<comment type="caution">
    <text evidence="1">The sequence shown here is derived from an EMBL/GenBank/DDBJ whole genome shotgun (WGS) entry which is preliminary data.</text>
</comment>
<gene>
    <name evidence="1" type="ORF">FSPOR_135</name>
</gene>
<accession>A0A395SVE5</accession>
<name>A0A395SVE5_FUSSP</name>
<proteinExistence type="predicted"/>
<protein>
    <submittedName>
        <fullName evidence="1">Uncharacterized protein</fullName>
    </submittedName>
</protein>
<reference evidence="1 2" key="1">
    <citation type="journal article" date="2018" name="PLoS Pathog.">
        <title>Evolution of structural diversity of trichothecenes, a family of toxins produced by plant pathogenic and entomopathogenic fungi.</title>
        <authorList>
            <person name="Proctor R.H."/>
            <person name="McCormick S.P."/>
            <person name="Kim H.S."/>
            <person name="Cardoza R.E."/>
            <person name="Stanley A.M."/>
            <person name="Lindo L."/>
            <person name="Kelly A."/>
            <person name="Brown D.W."/>
            <person name="Lee T."/>
            <person name="Vaughan M.M."/>
            <person name="Alexander N.J."/>
            <person name="Busman M."/>
            <person name="Gutierrez S."/>
        </authorList>
    </citation>
    <scope>NUCLEOTIDE SEQUENCE [LARGE SCALE GENOMIC DNA]</scope>
    <source>
        <strain evidence="1 2">NRRL 3299</strain>
    </source>
</reference>